<evidence type="ECO:0000256" key="3">
    <source>
        <dbReference type="ARBA" id="ARBA00022553"/>
    </source>
</evidence>
<dbReference type="InterPro" id="IPR003594">
    <property type="entry name" value="HATPase_dom"/>
</dbReference>
<dbReference type="InterPro" id="IPR036890">
    <property type="entry name" value="HATPase_C_sf"/>
</dbReference>
<dbReference type="SMART" id="SM00387">
    <property type="entry name" value="HATPase_c"/>
    <property type="match status" value="1"/>
</dbReference>
<comment type="catalytic activity">
    <reaction evidence="1">
        <text>ATP + protein L-histidine = ADP + protein N-phospho-L-histidine.</text>
        <dbReference type="EC" id="2.7.13.3"/>
    </reaction>
</comment>
<dbReference type="Gene3D" id="3.30.565.10">
    <property type="entry name" value="Histidine kinase-like ATPase, C-terminal domain"/>
    <property type="match status" value="1"/>
</dbReference>
<dbReference type="Pfam" id="PF02518">
    <property type="entry name" value="HATPase_c"/>
    <property type="match status" value="1"/>
</dbReference>
<dbReference type="Gene3D" id="3.40.50.2300">
    <property type="match status" value="1"/>
</dbReference>
<evidence type="ECO:0000256" key="4">
    <source>
        <dbReference type="PROSITE-ProRule" id="PRU00169"/>
    </source>
</evidence>
<evidence type="ECO:0000256" key="1">
    <source>
        <dbReference type="ARBA" id="ARBA00000085"/>
    </source>
</evidence>
<feature type="domain" description="Histidine kinase" evidence="5">
    <location>
        <begin position="196"/>
        <end position="434"/>
    </location>
</feature>
<dbReference type="RefSeq" id="WP_192029522.1">
    <property type="nucleotide sequence ID" value="NZ_JACYTR010000017.1"/>
</dbReference>
<feature type="modified residue" description="4-aspartylphosphate" evidence="4">
    <location>
        <position position="64"/>
    </location>
</feature>
<name>A0AAW3ZKX9_9GAMM</name>
<evidence type="ECO:0000256" key="2">
    <source>
        <dbReference type="ARBA" id="ARBA00012438"/>
    </source>
</evidence>
<dbReference type="Proteomes" id="UP000613768">
    <property type="component" value="Unassembled WGS sequence"/>
</dbReference>
<dbReference type="InterPro" id="IPR001789">
    <property type="entry name" value="Sig_transdc_resp-reg_receiver"/>
</dbReference>
<accession>A0AAW3ZKX9</accession>
<dbReference type="InterPro" id="IPR004358">
    <property type="entry name" value="Sig_transdc_His_kin-like_C"/>
</dbReference>
<protein>
    <recommendedName>
        <fullName evidence="2">histidine kinase</fullName>
        <ecNumber evidence="2">2.7.13.3</ecNumber>
    </recommendedName>
</protein>
<dbReference type="InterPro" id="IPR005467">
    <property type="entry name" value="His_kinase_dom"/>
</dbReference>
<dbReference type="EMBL" id="JACYTR010000017">
    <property type="protein sequence ID" value="MBD8526100.1"/>
    <property type="molecule type" value="Genomic_DNA"/>
</dbReference>
<dbReference type="PANTHER" id="PTHR43547">
    <property type="entry name" value="TWO-COMPONENT HISTIDINE KINASE"/>
    <property type="match status" value="1"/>
</dbReference>
<evidence type="ECO:0000313" key="7">
    <source>
        <dbReference type="EMBL" id="MBD8526100.1"/>
    </source>
</evidence>
<sequence>MVERKPSNASLPPATILLVDDSSVLLDALKEQLWTYGLKVRLAHDGAEALLQAEQVMPDLILLDVMMPGIDGFETCRQLKRNPNTRAIPVIFMTALQHTEDKLAGFEAGGVDYLTKPVDIAEVVARIGTHLNLRATQRALQQEVERRQRVEEVLLQNEAGLRQQAERAQSALQQVMQSEHLLVSEKLAAAGQLSAGVAHEINNPTHYAALAADALNEQLEEFRQFLFQLAGPDADREVLQSLERRFDMLREQVQTILEGTHRVLGIVRDLTTFARAESPAGSRASLGEPIRATMNLVRAKYKHDIEFALQIDDDPEIFCNPPRLNQVFMNLIVNACQAIKQKAAEGDPAFCGRVQVRLFQQGDQLCVVVEDNGSGIDPGLKTQIFDPFFTTKPAGEGTGLGLALSWSIVNEHGGHVDVDSEPGAGARFTVALPM</sequence>
<comment type="caution">
    <text evidence="7">The sequence shown here is derived from an EMBL/GenBank/DDBJ whole genome shotgun (WGS) entry which is preliminary data.</text>
</comment>
<keyword evidence="3 4" id="KW-0597">Phosphoprotein</keyword>
<dbReference type="CDD" id="cd00082">
    <property type="entry name" value="HisKA"/>
    <property type="match status" value="1"/>
</dbReference>
<dbReference type="Gene3D" id="1.10.287.130">
    <property type="match status" value="1"/>
</dbReference>
<evidence type="ECO:0000259" key="6">
    <source>
        <dbReference type="PROSITE" id="PS50110"/>
    </source>
</evidence>
<dbReference type="AlphaFoldDB" id="A0AAW3ZKX9"/>
<dbReference type="InterPro" id="IPR036097">
    <property type="entry name" value="HisK_dim/P_sf"/>
</dbReference>
<gene>
    <name evidence="7" type="ORF">IFO71_10165</name>
</gene>
<dbReference type="SMART" id="SM00448">
    <property type="entry name" value="REC"/>
    <property type="match status" value="1"/>
</dbReference>
<organism evidence="7 8">
    <name type="scientific">Pseudomarimonas arenosa</name>
    <dbReference type="NCBI Taxonomy" id="2774145"/>
    <lineage>
        <taxon>Bacteria</taxon>
        <taxon>Pseudomonadati</taxon>
        <taxon>Pseudomonadota</taxon>
        <taxon>Gammaproteobacteria</taxon>
        <taxon>Lysobacterales</taxon>
        <taxon>Lysobacteraceae</taxon>
        <taxon>Pseudomarimonas</taxon>
    </lineage>
</organism>
<dbReference type="GO" id="GO:0000155">
    <property type="term" value="F:phosphorelay sensor kinase activity"/>
    <property type="evidence" value="ECO:0007669"/>
    <property type="project" value="InterPro"/>
</dbReference>
<dbReference type="SUPFAM" id="SSF55874">
    <property type="entry name" value="ATPase domain of HSP90 chaperone/DNA topoisomerase II/histidine kinase"/>
    <property type="match status" value="1"/>
</dbReference>
<dbReference type="SUPFAM" id="SSF47384">
    <property type="entry name" value="Homodimeric domain of signal transducing histidine kinase"/>
    <property type="match status" value="1"/>
</dbReference>
<dbReference type="InterPro" id="IPR003661">
    <property type="entry name" value="HisK_dim/P_dom"/>
</dbReference>
<dbReference type="SMART" id="SM00388">
    <property type="entry name" value="HisKA"/>
    <property type="match status" value="1"/>
</dbReference>
<dbReference type="PROSITE" id="PS50110">
    <property type="entry name" value="RESPONSE_REGULATORY"/>
    <property type="match status" value="1"/>
</dbReference>
<dbReference type="PRINTS" id="PR00344">
    <property type="entry name" value="BCTRLSENSOR"/>
</dbReference>
<keyword evidence="8" id="KW-1185">Reference proteome</keyword>
<feature type="domain" description="Response regulatory" evidence="6">
    <location>
        <begin position="15"/>
        <end position="131"/>
    </location>
</feature>
<dbReference type="CDD" id="cd19920">
    <property type="entry name" value="REC_PA4781-like"/>
    <property type="match status" value="1"/>
</dbReference>
<dbReference type="Pfam" id="PF00072">
    <property type="entry name" value="Response_reg"/>
    <property type="match status" value="1"/>
</dbReference>
<dbReference type="InterPro" id="IPR011006">
    <property type="entry name" value="CheY-like_superfamily"/>
</dbReference>
<evidence type="ECO:0000313" key="8">
    <source>
        <dbReference type="Proteomes" id="UP000613768"/>
    </source>
</evidence>
<evidence type="ECO:0000259" key="5">
    <source>
        <dbReference type="PROSITE" id="PS50109"/>
    </source>
</evidence>
<dbReference type="PROSITE" id="PS50109">
    <property type="entry name" value="HIS_KIN"/>
    <property type="match status" value="1"/>
</dbReference>
<dbReference type="SUPFAM" id="SSF52172">
    <property type="entry name" value="CheY-like"/>
    <property type="match status" value="1"/>
</dbReference>
<dbReference type="EC" id="2.7.13.3" evidence="2"/>
<dbReference type="PANTHER" id="PTHR43547:SF2">
    <property type="entry name" value="HYBRID SIGNAL TRANSDUCTION HISTIDINE KINASE C"/>
    <property type="match status" value="1"/>
</dbReference>
<reference evidence="7 8" key="1">
    <citation type="submission" date="2020-09" db="EMBL/GenBank/DDBJ databases">
        <title>Pseudoxanthomonas sp. CAU 1598 isolated from sand of Yaerae Beach.</title>
        <authorList>
            <person name="Kim W."/>
        </authorList>
    </citation>
    <scope>NUCLEOTIDE SEQUENCE [LARGE SCALE GENOMIC DNA]</scope>
    <source>
        <strain evidence="7 8">CAU 1598</strain>
    </source>
</reference>
<proteinExistence type="predicted"/>